<dbReference type="OMA" id="AKAWWDS"/>
<accession>A0A0D2PH39</accession>
<sequence>MATTKGQLDPYTAQARNDTATPQEKIQGLKEIMKATQTAMLTTRSRDGQFHSRAMAPVPPDSETQLTLTFIANNVSHKFEEIENDSHVNVSFLDPSTTNWASFSGKAKIITDHEEIKKKWSTGVSAWFGDLKDGVHKGDVNDPRVSLIQVIPDEIHYWQTNKGKVGRALDIGVSAVTGKTASPGELRTITKGEIQLTEGLLAQN</sequence>
<feature type="region of interest" description="Disordered" evidence="1">
    <location>
        <begin position="1"/>
        <end position="22"/>
    </location>
</feature>
<dbReference type="SUPFAM" id="SSF50475">
    <property type="entry name" value="FMN-binding split barrel"/>
    <property type="match status" value="1"/>
</dbReference>
<dbReference type="PANTHER" id="PTHR34818">
    <property type="entry name" value="PROTEIN BLI-3"/>
    <property type="match status" value="1"/>
</dbReference>
<dbReference type="InterPro" id="IPR052917">
    <property type="entry name" value="Stress-Dev_Protein"/>
</dbReference>
<dbReference type="OrthoDB" id="434253at2759"/>
<dbReference type="Proteomes" id="UP000054270">
    <property type="component" value="Unassembled WGS sequence"/>
</dbReference>
<dbReference type="Pfam" id="PF16242">
    <property type="entry name" value="Pyrid_ox_like"/>
    <property type="match status" value="1"/>
</dbReference>
<name>A0A0D2PH39_HYPSF</name>
<reference evidence="4" key="1">
    <citation type="submission" date="2014-04" db="EMBL/GenBank/DDBJ databases">
        <title>Evolutionary Origins and Diversification of the Mycorrhizal Mutualists.</title>
        <authorList>
            <consortium name="DOE Joint Genome Institute"/>
            <consortium name="Mycorrhizal Genomics Consortium"/>
            <person name="Kohler A."/>
            <person name="Kuo A."/>
            <person name="Nagy L.G."/>
            <person name="Floudas D."/>
            <person name="Copeland A."/>
            <person name="Barry K.W."/>
            <person name="Cichocki N."/>
            <person name="Veneault-Fourrey C."/>
            <person name="LaButti K."/>
            <person name="Lindquist E.A."/>
            <person name="Lipzen A."/>
            <person name="Lundell T."/>
            <person name="Morin E."/>
            <person name="Murat C."/>
            <person name="Riley R."/>
            <person name="Ohm R."/>
            <person name="Sun H."/>
            <person name="Tunlid A."/>
            <person name="Henrissat B."/>
            <person name="Grigoriev I.V."/>
            <person name="Hibbett D.S."/>
            <person name="Martin F."/>
        </authorList>
    </citation>
    <scope>NUCLEOTIDE SEQUENCE [LARGE SCALE GENOMIC DNA]</scope>
    <source>
        <strain evidence="4">FD-334 SS-4</strain>
    </source>
</reference>
<gene>
    <name evidence="3" type="ORF">HYPSUDRAFT_62853</name>
</gene>
<dbReference type="EMBL" id="KN817523">
    <property type="protein sequence ID" value="KJA27821.1"/>
    <property type="molecule type" value="Genomic_DNA"/>
</dbReference>
<evidence type="ECO:0000256" key="1">
    <source>
        <dbReference type="SAM" id="MobiDB-lite"/>
    </source>
</evidence>
<dbReference type="Gene3D" id="2.30.110.10">
    <property type="entry name" value="Electron Transport, Fmn-binding Protein, Chain A"/>
    <property type="match status" value="1"/>
</dbReference>
<dbReference type="InterPro" id="IPR038725">
    <property type="entry name" value="YdaG_split_barrel_FMN-bd"/>
</dbReference>
<evidence type="ECO:0000313" key="4">
    <source>
        <dbReference type="Proteomes" id="UP000054270"/>
    </source>
</evidence>
<evidence type="ECO:0000313" key="3">
    <source>
        <dbReference type="EMBL" id="KJA27821.1"/>
    </source>
</evidence>
<proteinExistence type="predicted"/>
<organism evidence="3 4">
    <name type="scientific">Hypholoma sublateritium (strain FD-334 SS-4)</name>
    <dbReference type="NCBI Taxonomy" id="945553"/>
    <lineage>
        <taxon>Eukaryota</taxon>
        <taxon>Fungi</taxon>
        <taxon>Dikarya</taxon>
        <taxon>Basidiomycota</taxon>
        <taxon>Agaricomycotina</taxon>
        <taxon>Agaricomycetes</taxon>
        <taxon>Agaricomycetidae</taxon>
        <taxon>Agaricales</taxon>
        <taxon>Agaricineae</taxon>
        <taxon>Strophariaceae</taxon>
        <taxon>Hypholoma</taxon>
    </lineage>
</organism>
<dbReference type="PANTHER" id="PTHR34818:SF1">
    <property type="entry name" value="PROTEIN BLI-3"/>
    <property type="match status" value="1"/>
</dbReference>
<feature type="domain" description="General stress protein FMN-binding split barrel" evidence="2">
    <location>
        <begin position="25"/>
        <end position="180"/>
    </location>
</feature>
<dbReference type="STRING" id="945553.A0A0D2PH39"/>
<evidence type="ECO:0000259" key="2">
    <source>
        <dbReference type="Pfam" id="PF16242"/>
    </source>
</evidence>
<dbReference type="AlphaFoldDB" id="A0A0D2PH39"/>
<keyword evidence="4" id="KW-1185">Reference proteome</keyword>
<dbReference type="InterPro" id="IPR012349">
    <property type="entry name" value="Split_barrel_FMN-bd"/>
</dbReference>
<protein>
    <recommendedName>
        <fullName evidence="2">General stress protein FMN-binding split barrel domain-containing protein</fullName>
    </recommendedName>
</protein>